<organism evidence="1">
    <name type="scientific">Yersinia pestis</name>
    <dbReference type="NCBI Taxonomy" id="632"/>
    <lineage>
        <taxon>Bacteria</taxon>
        <taxon>Pseudomonadati</taxon>
        <taxon>Pseudomonadota</taxon>
        <taxon>Gammaproteobacteria</taxon>
        <taxon>Enterobacterales</taxon>
        <taxon>Yersiniaceae</taxon>
        <taxon>Yersinia</taxon>
    </lineage>
</organism>
<keyword evidence="1" id="KW-0614">Plasmid</keyword>
<geneLocation type="plasmid" evidence="1">
    <name>pG8786</name>
</geneLocation>
<dbReference type="AlphaFoldDB" id="Q65AH4"/>
<accession>Q65AH4</accession>
<dbReference type="GO" id="GO:0004519">
    <property type="term" value="F:endonuclease activity"/>
    <property type="evidence" value="ECO:0007669"/>
    <property type="project" value="UniProtKB-KW"/>
</dbReference>
<keyword evidence="1" id="KW-0269">Exonuclease</keyword>
<protein>
    <submittedName>
        <fullName evidence="1">Uncharacterized protein</fullName>
    </submittedName>
</protein>
<keyword evidence="1" id="KW-0449">Lipoprotein</keyword>
<sequence>MMLCGPFYQNDNSATGVNCAKTFRTMAKNQETNIMTTRDNAGPGKTRHLNDITACCEAQGMRVICVNAAEHDFWLSASQQSAPALDGKAGISQHIMQRQRGHCLFLGKAGSGMSVTKQQMTRVFLAKSDVSRIKALYSGEDGERLAEAIRHNCSVWFPLNPGGNGNDA</sequence>
<keyword evidence="1" id="KW-0255">Endonuclease</keyword>
<dbReference type="GO" id="GO:0004527">
    <property type="term" value="F:exonuclease activity"/>
    <property type="evidence" value="ECO:0007669"/>
    <property type="project" value="UniProtKB-KW"/>
</dbReference>
<proteinExistence type="predicted"/>
<keyword evidence="1" id="KW-0540">Nuclease</keyword>
<evidence type="ECO:0000313" key="1">
    <source>
        <dbReference type="EMBL" id="CAG27500.1"/>
    </source>
</evidence>
<reference evidence="1" key="1">
    <citation type="journal article" date="2004" name="Infect. Immun.">
        <title>Structural organization of the pFra virulence-associated plasmid of rhamnose-positive Yersinia pestis.</title>
        <authorList>
            <person name="Golubov A."/>
            <person name="Neubauer H."/>
            <person name="Nolting C."/>
            <person name="Heesemann J."/>
            <person name="Rakin A."/>
        </authorList>
    </citation>
    <scope>NUCLEOTIDE SEQUENCE [LARGE SCALE GENOMIC DNA]</scope>
    <source>
        <plasmid evidence="1">pG8786</plasmid>
    </source>
</reference>
<name>Q65AH4_YERPE</name>
<keyword evidence="1" id="KW-0378">Hydrolase</keyword>
<dbReference type="EMBL" id="AJ698720">
    <property type="protein sequence ID" value="CAG27500.1"/>
    <property type="molecule type" value="Genomic_DNA"/>
</dbReference>